<dbReference type="PANTHER" id="PTHR11085">
    <property type="entry name" value="NAD-DEPENDENT PROTEIN DEACYLASE SIRTUIN-5, MITOCHONDRIAL-RELATED"/>
    <property type="match status" value="1"/>
</dbReference>
<dbReference type="Gene3D" id="3.30.1600.10">
    <property type="entry name" value="SIR2/SIRT2 'Small Domain"/>
    <property type="match status" value="1"/>
</dbReference>
<dbReference type="EMBL" id="FOYT01000002">
    <property type="protein sequence ID" value="SFR61714.1"/>
    <property type="molecule type" value="Genomic_DNA"/>
</dbReference>
<name>A0A1I6I502_9EURY</name>
<evidence type="ECO:0000313" key="6">
    <source>
        <dbReference type="Proteomes" id="UP000198531"/>
    </source>
</evidence>
<dbReference type="STRING" id="553469.SAMN04487947_2866"/>
<feature type="binding site" evidence="3">
    <location>
        <position position="132"/>
    </location>
    <ligand>
        <name>Zn(2+)</name>
        <dbReference type="ChEBI" id="CHEBI:29105"/>
    </ligand>
</feature>
<evidence type="ECO:0000256" key="3">
    <source>
        <dbReference type="PROSITE-ProRule" id="PRU00236"/>
    </source>
</evidence>
<evidence type="ECO:0000256" key="1">
    <source>
        <dbReference type="ARBA" id="ARBA00022679"/>
    </source>
</evidence>
<reference evidence="6" key="1">
    <citation type="submission" date="2016-10" db="EMBL/GenBank/DDBJ databases">
        <authorList>
            <person name="Varghese N."/>
            <person name="Submissions S."/>
        </authorList>
    </citation>
    <scope>NUCLEOTIDE SEQUENCE [LARGE SCALE GENOMIC DNA]</scope>
    <source>
        <strain evidence="6">CGMCC 1.7736</strain>
    </source>
</reference>
<keyword evidence="2" id="KW-0520">NAD</keyword>
<dbReference type="CDD" id="cd01407">
    <property type="entry name" value="SIR2-fam"/>
    <property type="match status" value="1"/>
</dbReference>
<dbReference type="GO" id="GO:0046872">
    <property type="term" value="F:metal ion binding"/>
    <property type="evidence" value="ECO:0007669"/>
    <property type="project" value="UniProtKB-KW"/>
</dbReference>
<keyword evidence="3" id="KW-0479">Metal-binding</keyword>
<dbReference type="PANTHER" id="PTHR11085:SF10">
    <property type="entry name" value="NAD-DEPENDENT PROTEIN DEACYLASE SIRTUIN-5, MITOCHONDRIAL-RELATED"/>
    <property type="match status" value="1"/>
</dbReference>
<proteinExistence type="predicted"/>
<keyword evidence="1" id="KW-0808">Transferase</keyword>
<dbReference type="InterPro" id="IPR026590">
    <property type="entry name" value="Ssirtuin_cat_dom"/>
</dbReference>
<dbReference type="InterPro" id="IPR003000">
    <property type="entry name" value="Sirtuin"/>
</dbReference>
<feature type="binding site" evidence="3">
    <location>
        <position position="154"/>
    </location>
    <ligand>
        <name>Zn(2+)</name>
        <dbReference type="ChEBI" id="CHEBI:29105"/>
    </ligand>
</feature>
<gene>
    <name evidence="5" type="ORF">SAMN04487947_2866</name>
</gene>
<dbReference type="RefSeq" id="WP_089808720.1">
    <property type="nucleotide sequence ID" value="NZ_FOYT01000002.1"/>
</dbReference>
<evidence type="ECO:0000259" key="4">
    <source>
        <dbReference type="PROSITE" id="PS50305"/>
    </source>
</evidence>
<dbReference type="InterPro" id="IPR026591">
    <property type="entry name" value="Sirtuin_cat_small_dom_sf"/>
</dbReference>
<accession>A0A1I6I502</accession>
<feature type="domain" description="Deacetylase sirtuin-type" evidence="4">
    <location>
        <begin position="1"/>
        <end position="257"/>
    </location>
</feature>
<keyword evidence="3" id="KW-0862">Zinc</keyword>
<protein>
    <submittedName>
        <fullName evidence="5">NAD-dependent deacetylase</fullName>
    </submittedName>
</protein>
<organism evidence="5 6">
    <name type="scientific">Halogeometricum rufum</name>
    <dbReference type="NCBI Taxonomy" id="553469"/>
    <lineage>
        <taxon>Archaea</taxon>
        <taxon>Methanobacteriati</taxon>
        <taxon>Methanobacteriota</taxon>
        <taxon>Stenosarchaea group</taxon>
        <taxon>Halobacteria</taxon>
        <taxon>Halobacteriales</taxon>
        <taxon>Haloferacaceae</taxon>
        <taxon>Halogeometricum</taxon>
    </lineage>
</organism>
<dbReference type="SUPFAM" id="SSF52467">
    <property type="entry name" value="DHS-like NAD/FAD-binding domain"/>
    <property type="match status" value="1"/>
</dbReference>
<dbReference type="GO" id="GO:0017136">
    <property type="term" value="F:histone deacetylase activity, NAD-dependent"/>
    <property type="evidence" value="ECO:0007669"/>
    <property type="project" value="TreeGrafter"/>
</dbReference>
<evidence type="ECO:0000313" key="5">
    <source>
        <dbReference type="EMBL" id="SFR61714.1"/>
    </source>
</evidence>
<feature type="binding site" evidence="3">
    <location>
        <position position="159"/>
    </location>
    <ligand>
        <name>Zn(2+)</name>
        <dbReference type="ChEBI" id="CHEBI:29105"/>
    </ligand>
</feature>
<feature type="binding site" evidence="3">
    <location>
        <position position="129"/>
    </location>
    <ligand>
        <name>Zn(2+)</name>
        <dbReference type="ChEBI" id="CHEBI:29105"/>
    </ligand>
</feature>
<dbReference type="OrthoDB" id="728at2157"/>
<dbReference type="InterPro" id="IPR029035">
    <property type="entry name" value="DHS-like_NAD/FAD-binding_dom"/>
</dbReference>
<dbReference type="PROSITE" id="PS50305">
    <property type="entry name" value="SIRTUIN"/>
    <property type="match status" value="1"/>
</dbReference>
<dbReference type="AlphaFoldDB" id="A0A1I6I502"/>
<dbReference type="Pfam" id="PF02146">
    <property type="entry name" value="SIR2"/>
    <property type="match status" value="1"/>
</dbReference>
<dbReference type="GO" id="GO:0070403">
    <property type="term" value="F:NAD+ binding"/>
    <property type="evidence" value="ECO:0007669"/>
    <property type="project" value="InterPro"/>
</dbReference>
<feature type="active site" description="Proton acceptor" evidence="3">
    <location>
        <position position="121"/>
    </location>
</feature>
<sequence>MDEQLVALAESLVAADGVSVLTGAGVSNASGVPTFRGDGGIWNDGFDPADFHVDRFESDPAGFWTDRHELHERMFGEVTGPNDAHRALARLEELGVLDVVVTQNTDGLHREAGTNRLVELHGDAARSVCVACGESVSTEAALDDVRAGTAPPTCPTVGCEGHLKPDVVLYGEDLSAAAYGSARRMARESDVFLVVGSSLTVAPASTLPEEAAARGELAVFDVAETAKDHLADYLVRGDATETLPALVEAVQARLPNEVTVGDAGGTAQEA</sequence>
<keyword evidence="6" id="KW-1185">Reference proteome</keyword>
<dbReference type="Gene3D" id="3.40.50.1220">
    <property type="entry name" value="TPP-binding domain"/>
    <property type="match status" value="1"/>
</dbReference>
<evidence type="ECO:0000256" key="2">
    <source>
        <dbReference type="ARBA" id="ARBA00023027"/>
    </source>
</evidence>
<dbReference type="InterPro" id="IPR050134">
    <property type="entry name" value="NAD-dep_sirtuin_deacylases"/>
</dbReference>
<dbReference type="Proteomes" id="UP000198531">
    <property type="component" value="Unassembled WGS sequence"/>
</dbReference>